<organism evidence="4 5">
    <name type="scientific">Colletotrichum destructivum</name>
    <dbReference type="NCBI Taxonomy" id="34406"/>
    <lineage>
        <taxon>Eukaryota</taxon>
        <taxon>Fungi</taxon>
        <taxon>Dikarya</taxon>
        <taxon>Ascomycota</taxon>
        <taxon>Pezizomycotina</taxon>
        <taxon>Sordariomycetes</taxon>
        <taxon>Hypocreomycetidae</taxon>
        <taxon>Glomerellales</taxon>
        <taxon>Glomerellaceae</taxon>
        <taxon>Colletotrichum</taxon>
        <taxon>Colletotrichum destructivum species complex</taxon>
    </lineage>
</organism>
<sequence>MAPEIGSLRALANGESQFVGSSSGVYFINTVKRAFATPDATAADANQHATAADANQHATGAEPSDDPSPEDCIVGGGEDADITAPGSRPEHEETTRTSAQSDDHVSSPFSSTGRDFMDGMNNLPDYSVARELVLAYFRIWHPLVPFLQGPECLAELESLYRLNSHPGSHRSSSVSLLVTFRCIFNIARLEKDGPVDMGSTAIRSPSDLLPVLSVLALRCDTTSIQALLCAQVYFISTMSLRHASSVSGLISKSIFQSGMHRCPVRYEHLSPDERSMRKRIFWSFYVLDRFVSQSLGHPNGIQDSDIDVCPPGQRDLHEPVMKSGLSPGSADDTTLHLPSNHPGRVATPSAGKIQGRDPSTETETEPEQEDQEQDPGGAAAAQTPAGDELRRSAAIVRHRRETQAVLENHVRHSKLVGRVLEVFHKSIHARHLDNQTVLFLKADVSAFGNDLTQPRLGRVASDMASLTPDPTVFPFISYHYTVLLLNRPSLSLESGRAEFQEALQTCIAAAKVIIQTIRQYAEHGGPLFWPGYMSAVWMSGLVLALAARLKLYNKSKAKSAVHVALELLTTMTSRWAMARHCKEVLSILVERIDVEAKGHKRGQRQTNLVDDTAETHEGGSDLGRGSEQQQQHHGIESPLKRRRTTGYKPDSRNSFRESPAPMSPRVNPSQTQPPVSIPRRQAFINARAHESRRSHVQNIHSQQCSTDNPQSVRADEPQSTFYRQPEANQFVTPPIMNAYGNNTASMGPYFAPIPITFPDRQRDMYNQYVDQFDGADNFFDMFDGATWGSLLDVVNSTGGSTNQ</sequence>
<dbReference type="GO" id="GO:0008270">
    <property type="term" value="F:zinc ion binding"/>
    <property type="evidence" value="ECO:0007669"/>
    <property type="project" value="InterPro"/>
</dbReference>
<dbReference type="EMBL" id="CP137306">
    <property type="protein sequence ID" value="WQF78956.1"/>
    <property type="molecule type" value="Genomic_DNA"/>
</dbReference>
<dbReference type="GeneID" id="87940473"/>
<feature type="compositionally biased region" description="Low complexity" evidence="2">
    <location>
        <begin position="374"/>
        <end position="386"/>
    </location>
</feature>
<keyword evidence="5" id="KW-1185">Reference proteome</keyword>
<dbReference type="CDD" id="cd12148">
    <property type="entry name" value="fungal_TF_MHR"/>
    <property type="match status" value="1"/>
</dbReference>
<dbReference type="AlphaFoldDB" id="A0AAX4I7B7"/>
<keyword evidence="1" id="KW-0539">Nucleus</keyword>
<evidence type="ECO:0000313" key="5">
    <source>
        <dbReference type="Proteomes" id="UP001322277"/>
    </source>
</evidence>
<dbReference type="Proteomes" id="UP001322277">
    <property type="component" value="Chromosome 2"/>
</dbReference>
<dbReference type="GO" id="GO:0006351">
    <property type="term" value="P:DNA-templated transcription"/>
    <property type="evidence" value="ECO:0007669"/>
    <property type="project" value="InterPro"/>
</dbReference>
<dbReference type="InterPro" id="IPR050987">
    <property type="entry name" value="AtrR-like"/>
</dbReference>
<dbReference type="RefSeq" id="XP_062776180.1">
    <property type="nucleotide sequence ID" value="XM_062920129.1"/>
</dbReference>
<feature type="region of interest" description="Disordered" evidence="2">
    <location>
        <begin position="598"/>
        <end position="717"/>
    </location>
</feature>
<dbReference type="Pfam" id="PF04082">
    <property type="entry name" value="Fungal_trans"/>
    <property type="match status" value="1"/>
</dbReference>
<evidence type="ECO:0000313" key="4">
    <source>
        <dbReference type="EMBL" id="WQF78956.1"/>
    </source>
</evidence>
<name>A0AAX4I7B7_9PEZI</name>
<accession>A0AAX4I7B7</accession>
<dbReference type="InterPro" id="IPR007219">
    <property type="entry name" value="XnlR_reg_dom"/>
</dbReference>
<evidence type="ECO:0000256" key="2">
    <source>
        <dbReference type="SAM" id="MobiDB-lite"/>
    </source>
</evidence>
<feature type="region of interest" description="Disordered" evidence="2">
    <location>
        <begin position="301"/>
        <end position="388"/>
    </location>
</feature>
<feature type="compositionally biased region" description="Polar residues" evidence="2">
    <location>
        <begin position="696"/>
        <end position="717"/>
    </location>
</feature>
<protein>
    <recommendedName>
        <fullName evidence="3">Xylanolytic transcriptional activator regulatory domain-containing protein</fullName>
    </recommendedName>
</protein>
<evidence type="ECO:0000259" key="3">
    <source>
        <dbReference type="SMART" id="SM00906"/>
    </source>
</evidence>
<evidence type="ECO:0000256" key="1">
    <source>
        <dbReference type="ARBA" id="ARBA00023242"/>
    </source>
</evidence>
<dbReference type="KEGG" id="cdet:87940473"/>
<feature type="compositionally biased region" description="Basic and acidic residues" evidence="2">
    <location>
        <begin position="88"/>
        <end position="105"/>
    </location>
</feature>
<dbReference type="GO" id="GO:0003677">
    <property type="term" value="F:DNA binding"/>
    <property type="evidence" value="ECO:0007669"/>
    <property type="project" value="InterPro"/>
</dbReference>
<feature type="region of interest" description="Disordered" evidence="2">
    <location>
        <begin position="46"/>
        <end position="113"/>
    </location>
</feature>
<gene>
    <name evidence="4" type="ORF">CDEST_03970</name>
</gene>
<feature type="domain" description="Xylanolytic transcriptional activator regulatory" evidence="3">
    <location>
        <begin position="243"/>
        <end position="317"/>
    </location>
</feature>
<proteinExistence type="predicted"/>
<dbReference type="PANTHER" id="PTHR46910">
    <property type="entry name" value="TRANSCRIPTION FACTOR PDR1"/>
    <property type="match status" value="1"/>
</dbReference>
<dbReference type="SMART" id="SM00906">
    <property type="entry name" value="Fungal_trans"/>
    <property type="match status" value="1"/>
</dbReference>
<reference evidence="5" key="1">
    <citation type="journal article" date="2023" name="bioRxiv">
        <title>Complete genome of the Medicago anthracnose fungus, Colletotrichum destructivum, reveals a mini-chromosome-like region within a core chromosome.</title>
        <authorList>
            <person name="Lapalu N."/>
            <person name="Simon A."/>
            <person name="Lu A."/>
            <person name="Plaumann P.-L."/>
            <person name="Amselem J."/>
            <person name="Pigne S."/>
            <person name="Auger A."/>
            <person name="Koch C."/>
            <person name="Dallery J.-F."/>
            <person name="O'Connell R.J."/>
        </authorList>
    </citation>
    <scope>NUCLEOTIDE SEQUENCE [LARGE SCALE GENOMIC DNA]</scope>
    <source>
        <strain evidence="5">CBS 520.97</strain>
    </source>
</reference>
<feature type="compositionally biased region" description="Low complexity" evidence="2">
    <location>
        <begin position="46"/>
        <end position="58"/>
    </location>
</feature>
<dbReference type="GO" id="GO:0003700">
    <property type="term" value="F:DNA-binding transcription factor activity"/>
    <property type="evidence" value="ECO:0007669"/>
    <property type="project" value="InterPro"/>
</dbReference>
<feature type="compositionally biased region" description="Acidic residues" evidence="2">
    <location>
        <begin position="360"/>
        <end position="373"/>
    </location>
</feature>
<dbReference type="PANTHER" id="PTHR46910:SF9">
    <property type="entry name" value="MISCELLANEOUS ZN(II)2CYS6 TRANSCRIPTION FACTOR (EUROFUNG)"/>
    <property type="match status" value="1"/>
</dbReference>